<evidence type="ECO:0000313" key="3">
    <source>
        <dbReference type="Proteomes" id="UP000253908"/>
    </source>
</evidence>
<dbReference type="KEGG" id="ocn:CUC15_10205"/>
<evidence type="ECO:0000313" key="2">
    <source>
        <dbReference type="EMBL" id="AXI09275.1"/>
    </source>
</evidence>
<organism evidence="2 3">
    <name type="scientific">Oceanobacillus zhaokaii</name>
    <dbReference type="NCBI Taxonomy" id="2052660"/>
    <lineage>
        <taxon>Bacteria</taxon>
        <taxon>Bacillati</taxon>
        <taxon>Bacillota</taxon>
        <taxon>Bacilli</taxon>
        <taxon>Bacillales</taxon>
        <taxon>Bacillaceae</taxon>
        <taxon>Oceanobacillus</taxon>
    </lineage>
</organism>
<dbReference type="Proteomes" id="UP000253908">
    <property type="component" value="Chromosome"/>
</dbReference>
<dbReference type="OrthoDB" id="9784784at2"/>
<feature type="transmembrane region" description="Helical" evidence="1">
    <location>
        <begin position="199"/>
        <end position="216"/>
    </location>
</feature>
<feature type="transmembrane region" description="Helical" evidence="1">
    <location>
        <begin position="144"/>
        <end position="166"/>
    </location>
</feature>
<reference evidence="3" key="1">
    <citation type="submission" date="2017-11" db="EMBL/GenBank/DDBJ databases">
        <authorList>
            <person name="Zhu W."/>
        </authorList>
    </citation>
    <scope>NUCLEOTIDE SEQUENCE [LARGE SCALE GENOMIC DNA]</scope>
    <source>
        <strain evidence="3">160</strain>
    </source>
</reference>
<evidence type="ECO:0000256" key="1">
    <source>
        <dbReference type="SAM" id="Phobius"/>
    </source>
</evidence>
<dbReference type="RefSeq" id="WP_114916564.1">
    <property type="nucleotide sequence ID" value="NZ_CP024848.1"/>
</dbReference>
<gene>
    <name evidence="2" type="ORF">CUC15_10205</name>
</gene>
<dbReference type="Pfam" id="PF12730">
    <property type="entry name" value="ABC2_membrane_4"/>
    <property type="match status" value="1"/>
</dbReference>
<feature type="transmembrane region" description="Helical" evidence="1">
    <location>
        <begin position="21"/>
        <end position="43"/>
    </location>
</feature>
<proteinExistence type="predicted"/>
<name>A0A345PGZ5_9BACI</name>
<protein>
    <submittedName>
        <fullName evidence="2">ABC transporter permease</fullName>
    </submittedName>
</protein>
<feature type="transmembrane region" description="Helical" evidence="1">
    <location>
        <begin position="55"/>
        <end position="74"/>
    </location>
</feature>
<feature type="transmembrane region" description="Helical" evidence="1">
    <location>
        <begin position="95"/>
        <end position="124"/>
    </location>
</feature>
<keyword evidence="1" id="KW-0472">Membrane</keyword>
<keyword evidence="1" id="KW-1133">Transmembrane helix</keyword>
<keyword evidence="1" id="KW-0812">Transmembrane</keyword>
<sequence length="225" mass="25335">MFKLMRLEWKKLNQRSVIGEIIIYWVILMFCPVFFIKMVMPFFGESYAAAIELNLYIQMGLILFGGSLINQVFIDEYKNKTISLSFGYPISRKKLFTAKVLFISLFVFLATILAFLLTGLTTYLLDQVFPIINGQPTGSDVATYFSSMIIGSLIVTLIGFIPLFFFGIWKRATVPTVICSIATMQLPNFSSLLYLKPEFVIALLCILGALSIYSSIKTAESVGEI</sequence>
<keyword evidence="3" id="KW-1185">Reference proteome</keyword>
<accession>A0A345PGZ5</accession>
<dbReference type="AlphaFoldDB" id="A0A345PGZ5"/>
<dbReference type="EMBL" id="CP024848">
    <property type="protein sequence ID" value="AXI09275.1"/>
    <property type="molecule type" value="Genomic_DNA"/>
</dbReference>